<dbReference type="SUPFAM" id="SSF46785">
    <property type="entry name" value="Winged helix' DNA-binding domain"/>
    <property type="match status" value="1"/>
</dbReference>
<dbReference type="InterPro" id="IPR051011">
    <property type="entry name" value="Metal_resp_trans_reg"/>
</dbReference>
<proteinExistence type="predicted"/>
<sequence length="120" mass="13317">MKPFSPQALSAGARTAADVERTQELADVFRLLGDNSRLRIALFCLDRPRAVTEVSEGLGLGVSLVSHHLRLLRAARLLRSERRGRQVLYLTADEHVRCVLLDMVEHVDEPADLTDATEAT</sequence>
<dbReference type="PRINTS" id="PR00778">
    <property type="entry name" value="HTHARSR"/>
</dbReference>
<evidence type="ECO:0000259" key="4">
    <source>
        <dbReference type="PROSITE" id="PS50987"/>
    </source>
</evidence>
<dbReference type="Proteomes" id="UP001198862">
    <property type="component" value="Unassembled WGS sequence"/>
</dbReference>
<dbReference type="Gene3D" id="1.10.10.10">
    <property type="entry name" value="Winged helix-like DNA-binding domain superfamily/Winged helix DNA-binding domain"/>
    <property type="match status" value="1"/>
</dbReference>
<evidence type="ECO:0000256" key="1">
    <source>
        <dbReference type="ARBA" id="ARBA00023015"/>
    </source>
</evidence>
<protein>
    <submittedName>
        <fullName evidence="5">Metalloregulator ArsR/SmtB family transcription factor</fullName>
    </submittedName>
</protein>
<dbReference type="SMART" id="SM00418">
    <property type="entry name" value="HTH_ARSR"/>
    <property type="match status" value="1"/>
</dbReference>
<name>A0ABS8KVL0_9HYPH</name>
<organism evidence="5 6">
    <name type="scientific">Reyranella aquatilis</name>
    <dbReference type="NCBI Taxonomy" id="2035356"/>
    <lineage>
        <taxon>Bacteria</taxon>
        <taxon>Pseudomonadati</taxon>
        <taxon>Pseudomonadota</taxon>
        <taxon>Alphaproteobacteria</taxon>
        <taxon>Hyphomicrobiales</taxon>
        <taxon>Reyranellaceae</taxon>
        <taxon>Reyranella</taxon>
    </lineage>
</organism>
<dbReference type="PANTHER" id="PTHR43132">
    <property type="entry name" value="ARSENICAL RESISTANCE OPERON REPRESSOR ARSR-RELATED"/>
    <property type="match status" value="1"/>
</dbReference>
<keyword evidence="6" id="KW-1185">Reference proteome</keyword>
<dbReference type="NCBIfam" id="NF033788">
    <property type="entry name" value="HTH_metalloreg"/>
    <property type="match status" value="1"/>
</dbReference>
<reference evidence="5 6" key="1">
    <citation type="submission" date="2021-11" db="EMBL/GenBank/DDBJ databases">
        <authorList>
            <person name="Lee D.-H."/>
            <person name="Kim S.-B."/>
        </authorList>
    </citation>
    <scope>NUCLEOTIDE SEQUENCE [LARGE SCALE GENOMIC DNA]</scope>
    <source>
        <strain evidence="5 6">KCTC 52223</strain>
    </source>
</reference>
<dbReference type="InterPro" id="IPR011991">
    <property type="entry name" value="ArsR-like_HTH"/>
</dbReference>
<keyword evidence="3" id="KW-0804">Transcription</keyword>
<accession>A0ABS8KVL0</accession>
<gene>
    <name evidence="5" type="ORF">LJ725_14185</name>
</gene>
<dbReference type="InterPro" id="IPR036390">
    <property type="entry name" value="WH_DNA-bd_sf"/>
</dbReference>
<evidence type="ECO:0000313" key="5">
    <source>
        <dbReference type="EMBL" id="MCC8430120.1"/>
    </source>
</evidence>
<comment type="caution">
    <text evidence="5">The sequence shown here is derived from an EMBL/GenBank/DDBJ whole genome shotgun (WGS) entry which is preliminary data.</text>
</comment>
<evidence type="ECO:0000256" key="2">
    <source>
        <dbReference type="ARBA" id="ARBA00023125"/>
    </source>
</evidence>
<dbReference type="RefSeq" id="WP_230551306.1">
    <property type="nucleotide sequence ID" value="NZ_JAJISD010000005.1"/>
</dbReference>
<dbReference type="CDD" id="cd00090">
    <property type="entry name" value="HTH_ARSR"/>
    <property type="match status" value="1"/>
</dbReference>
<dbReference type="InterPro" id="IPR001845">
    <property type="entry name" value="HTH_ArsR_DNA-bd_dom"/>
</dbReference>
<evidence type="ECO:0000313" key="6">
    <source>
        <dbReference type="Proteomes" id="UP001198862"/>
    </source>
</evidence>
<dbReference type="PROSITE" id="PS50987">
    <property type="entry name" value="HTH_ARSR_2"/>
    <property type="match status" value="1"/>
</dbReference>
<evidence type="ECO:0000256" key="3">
    <source>
        <dbReference type="ARBA" id="ARBA00023163"/>
    </source>
</evidence>
<feature type="domain" description="HTH arsR-type" evidence="4">
    <location>
        <begin position="17"/>
        <end position="111"/>
    </location>
</feature>
<keyword evidence="1" id="KW-0805">Transcription regulation</keyword>
<dbReference type="EMBL" id="JAJISD010000005">
    <property type="protein sequence ID" value="MCC8430120.1"/>
    <property type="molecule type" value="Genomic_DNA"/>
</dbReference>
<dbReference type="InterPro" id="IPR036388">
    <property type="entry name" value="WH-like_DNA-bd_sf"/>
</dbReference>
<dbReference type="PANTHER" id="PTHR43132:SF6">
    <property type="entry name" value="HTH-TYPE TRANSCRIPTIONAL REPRESSOR CZRA"/>
    <property type="match status" value="1"/>
</dbReference>
<dbReference type="Pfam" id="PF01022">
    <property type="entry name" value="HTH_5"/>
    <property type="match status" value="1"/>
</dbReference>
<keyword evidence="2" id="KW-0238">DNA-binding</keyword>